<dbReference type="InterPro" id="IPR039356">
    <property type="entry name" value="YfbR/HDDC2"/>
</dbReference>
<evidence type="ECO:0000259" key="3">
    <source>
        <dbReference type="Pfam" id="PF13023"/>
    </source>
</evidence>
<dbReference type="GO" id="GO:0046872">
    <property type="term" value="F:metal ion binding"/>
    <property type="evidence" value="ECO:0007669"/>
    <property type="project" value="UniProtKB-KW"/>
</dbReference>
<organism evidence="4 5">
    <name type="scientific">candidate division KSB3 bacterium</name>
    <dbReference type="NCBI Taxonomy" id="2044937"/>
    <lineage>
        <taxon>Bacteria</taxon>
        <taxon>candidate division KSB3</taxon>
    </lineage>
</organism>
<dbReference type="AlphaFoldDB" id="A0A2G6KCL9"/>
<evidence type="ECO:0000256" key="2">
    <source>
        <dbReference type="ARBA" id="ARBA00022801"/>
    </source>
</evidence>
<dbReference type="InterPro" id="IPR006674">
    <property type="entry name" value="HD_domain"/>
</dbReference>
<protein>
    <submittedName>
        <fullName evidence="4">Phosphohydrolase</fullName>
    </submittedName>
</protein>
<name>A0A2G6KCL9_9BACT</name>
<dbReference type="PANTHER" id="PTHR11845">
    <property type="entry name" value="5'-DEOXYNUCLEOTIDASE HDDC2"/>
    <property type="match status" value="1"/>
</dbReference>
<sequence length="196" mass="22977">MSERLEQQIAFIVEIDKLKHIYRRTFLMDGSRTENDAEHSWHLAVMAMLLVEHAKEEQLDLLHIVKMVLIHDLIEIDAGDTYLYDEQAAQDKAEREQRAADRLFAMLPDEQAREFRALWDEFEEKETPEAKFATSLDRMQPLLHNYHTQGKSWQQHGVTSDRVVQRCSEIEIGSPALWEYAQNLIHQSVEKGYLAQ</sequence>
<dbReference type="GO" id="GO:0005737">
    <property type="term" value="C:cytoplasm"/>
    <property type="evidence" value="ECO:0007669"/>
    <property type="project" value="TreeGrafter"/>
</dbReference>
<evidence type="ECO:0000256" key="1">
    <source>
        <dbReference type="ARBA" id="ARBA00022723"/>
    </source>
</evidence>
<dbReference type="PANTHER" id="PTHR11845:SF13">
    <property type="entry name" value="5'-DEOXYNUCLEOTIDASE HDDC2"/>
    <property type="match status" value="1"/>
</dbReference>
<dbReference type="Gene3D" id="1.10.3210.10">
    <property type="entry name" value="Hypothetical protein af1432"/>
    <property type="match status" value="1"/>
</dbReference>
<dbReference type="SUPFAM" id="SSF109604">
    <property type="entry name" value="HD-domain/PDEase-like"/>
    <property type="match status" value="1"/>
</dbReference>
<dbReference type="EMBL" id="PDSK01000099">
    <property type="protein sequence ID" value="PIE33407.1"/>
    <property type="molecule type" value="Genomic_DNA"/>
</dbReference>
<gene>
    <name evidence="4" type="ORF">CSA56_12060</name>
</gene>
<comment type="caution">
    <text evidence="4">The sequence shown here is derived from an EMBL/GenBank/DDBJ whole genome shotgun (WGS) entry which is preliminary data.</text>
</comment>
<evidence type="ECO:0000313" key="4">
    <source>
        <dbReference type="EMBL" id="PIE33407.1"/>
    </source>
</evidence>
<dbReference type="Proteomes" id="UP000230821">
    <property type="component" value="Unassembled WGS sequence"/>
</dbReference>
<feature type="domain" description="HD" evidence="3">
    <location>
        <begin position="15"/>
        <end position="178"/>
    </location>
</feature>
<reference evidence="4 5" key="1">
    <citation type="submission" date="2017-10" db="EMBL/GenBank/DDBJ databases">
        <title>Novel microbial diversity and functional potential in the marine mammal oral microbiome.</title>
        <authorList>
            <person name="Dudek N.K."/>
            <person name="Sun C.L."/>
            <person name="Burstein D."/>
            <person name="Kantor R.S."/>
            <person name="Aliaga Goltsman D.S."/>
            <person name="Bik E.M."/>
            <person name="Thomas B.C."/>
            <person name="Banfield J.F."/>
            <person name="Relman D.A."/>
        </authorList>
    </citation>
    <scope>NUCLEOTIDE SEQUENCE [LARGE SCALE GENOMIC DNA]</scope>
    <source>
        <strain evidence="4">DOLJORAL78_47_16</strain>
    </source>
</reference>
<accession>A0A2G6KCL9</accession>
<proteinExistence type="predicted"/>
<keyword evidence="1" id="KW-0479">Metal-binding</keyword>
<dbReference type="GO" id="GO:0002953">
    <property type="term" value="F:5'-deoxynucleotidase activity"/>
    <property type="evidence" value="ECO:0007669"/>
    <property type="project" value="InterPro"/>
</dbReference>
<dbReference type="Pfam" id="PF13023">
    <property type="entry name" value="HD_3"/>
    <property type="match status" value="1"/>
</dbReference>
<evidence type="ECO:0000313" key="5">
    <source>
        <dbReference type="Proteomes" id="UP000230821"/>
    </source>
</evidence>
<keyword evidence="2 4" id="KW-0378">Hydrolase</keyword>